<organism evidence="1 2">
    <name type="scientific">Paraburkholderia solisilvae</name>
    <dbReference type="NCBI Taxonomy" id="624376"/>
    <lineage>
        <taxon>Bacteria</taxon>
        <taxon>Pseudomonadati</taxon>
        <taxon>Pseudomonadota</taxon>
        <taxon>Betaproteobacteria</taxon>
        <taxon>Burkholderiales</taxon>
        <taxon>Burkholderiaceae</taxon>
        <taxon>Paraburkholderia</taxon>
    </lineage>
</organism>
<dbReference type="AntiFam" id="ANF00062">
    <property type="entry name" value="Shadow ORF (opposite ABC transporter protein)"/>
</dbReference>
<dbReference type="EMBL" id="CADIKF010000115">
    <property type="protein sequence ID" value="CAB3772912.1"/>
    <property type="molecule type" value="Genomic_DNA"/>
</dbReference>
<reference evidence="1 2" key="1">
    <citation type="submission" date="2020-04" db="EMBL/GenBank/DDBJ databases">
        <authorList>
            <person name="De Canck E."/>
        </authorList>
    </citation>
    <scope>NUCLEOTIDE SEQUENCE [LARGE SCALE GENOMIC DNA]</scope>
    <source>
        <strain evidence="1 2">LMG 29739</strain>
    </source>
</reference>
<evidence type="ECO:0000313" key="2">
    <source>
        <dbReference type="Proteomes" id="UP000494329"/>
    </source>
</evidence>
<sequence length="158" mass="16813">MIGDSPIDGSSSNSSFGLLMIARAIASICCSPPDSVPASCVARSFSRGKKPNIRSMSCLMPSLSLRRYAPICMFSSIDMRAKMPRPSGTIARPRRSSSCAGSPLIDWPMYSMSPAEYGFRPVIAFIVVVLPAPFAPISVTSSPCATSMSTPLTAWMPP</sequence>
<gene>
    <name evidence="1" type="ORF">LMG29739_06348</name>
</gene>
<accession>A0A6J5F5I9</accession>
<proteinExistence type="predicted"/>
<dbReference type="AlphaFoldDB" id="A0A6J5F5I9"/>
<evidence type="ECO:0000313" key="1">
    <source>
        <dbReference type="EMBL" id="CAB3772912.1"/>
    </source>
</evidence>
<name>A0A6J5F5I9_9BURK</name>
<protein>
    <submittedName>
        <fullName evidence="1">Uncharacterized protein</fullName>
    </submittedName>
</protein>
<dbReference type="Proteomes" id="UP000494329">
    <property type="component" value="Unassembled WGS sequence"/>
</dbReference>
<keyword evidence="2" id="KW-1185">Reference proteome</keyword>